<evidence type="ECO:0000256" key="1">
    <source>
        <dbReference type="ARBA" id="ARBA00022741"/>
    </source>
</evidence>
<dbReference type="InterPro" id="IPR008280">
    <property type="entry name" value="Tub_FtsZ_C"/>
</dbReference>
<dbReference type="InterPro" id="IPR018316">
    <property type="entry name" value="Tubulin/FtsZ_2-layer-sand-dom"/>
</dbReference>
<evidence type="ECO:0000313" key="8">
    <source>
        <dbReference type="Proteomes" id="UP000005877"/>
    </source>
</evidence>
<keyword evidence="7" id="KW-0132">Cell division</keyword>
<dbReference type="GO" id="GO:0005737">
    <property type="term" value="C:cytoplasm"/>
    <property type="evidence" value="ECO:0007669"/>
    <property type="project" value="TreeGrafter"/>
</dbReference>
<dbReference type="GO" id="GO:0005525">
    <property type="term" value="F:GTP binding"/>
    <property type="evidence" value="ECO:0007669"/>
    <property type="project" value="UniProtKB-KW"/>
</dbReference>
<feature type="domain" description="Tubulin/FtsZ GTPase" evidence="5">
    <location>
        <begin position="27"/>
        <end position="204"/>
    </location>
</feature>
<evidence type="ECO:0000256" key="3">
    <source>
        <dbReference type="ARBA" id="ARBA00023210"/>
    </source>
</evidence>
<dbReference type="InterPro" id="IPR003008">
    <property type="entry name" value="Tubulin_FtsZ_GTPase"/>
</dbReference>
<dbReference type="RefSeq" id="WP_014587905.1">
    <property type="nucleotide sequence ID" value="NC_017527.1"/>
</dbReference>
<dbReference type="Proteomes" id="UP000005877">
    <property type="component" value="Chromosome"/>
</dbReference>
<dbReference type="GeneID" id="12511558"/>
<dbReference type="PRINTS" id="PR00423">
    <property type="entry name" value="CELLDVISFTSZ"/>
</dbReference>
<feature type="compositionally biased region" description="Gly residues" evidence="4">
    <location>
        <begin position="65"/>
        <end position="74"/>
    </location>
</feature>
<dbReference type="PATRIC" id="fig|1110509.7.peg.2631"/>
<dbReference type="InterPro" id="IPR024757">
    <property type="entry name" value="FtsZ_C"/>
</dbReference>
<evidence type="ECO:0000313" key="7">
    <source>
        <dbReference type="EMBL" id="AET65729.1"/>
    </source>
</evidence>
<reference evidence="7 8" key="1">
    <citation type="journal article" date="2012" name="PLoS ONE">
        <title>The genome characteristics and predicted function of methyl-group oxidation pathway in the obligate aceticlastic methanogens, Methanosaeta spp.</title>
        <authorList>
            <person name="Zhu J."/>
            <person name="Zheng H."/>
            <person name="Ai G."/>
            <person name="Zhang G."/>
            <person name="Liu D."/>
            <person name="Liu X."/>
            <person name="Dong X."/>
        </authorList>
    </citation>
    <scope>NUCLEOTIDE SEQUENCE [LARGE SCALE GENOMIC DNA]</scope>
    <source>
        <strain evidence="7 8">6Ac</strain>
    </source>
</reference>
<dbReference type="KEGG" id="mhi:Mhar_2379"/>
<dbReference type="GO" id="GO:0051301">
    <property type="term" value="P:cell division"/>
    <property type="evidence" value="ECO:0007669"/>
    <property type="project" value="UniProtKB-KW"/>
</dbReference>
<dbReference type="Pfam" id="PF12327">
    <property type="entry name" value="FtsZ_C"/>
    <property type="match status" value="1"/>
</dbReference>
<keyword evidence="8" id="KW-1185">Reference proteome</keyword>
<proteinExistence type="predicted"/>
<keyword evidence="2" id="KW-0342">GTP-binding</keyword>
<feature type="region of interest" description="Disordered" evidence="4">
    <location>
        <begin position="58"/>
        <end position="81"/>
    </location>
</feature>
<dbReference type="PANTHER" id="PTHR30314:SF9">
    <property type="entry name" value="CELL DIVISION PROTEIN FTSZ 2"/>
    <property type="match status" value="1"/>
</dbReference>
<organism evidence="7 8">
    <name type="scientific">Methanothrix harundinacea (strain 6Ac)</name>
    <name type="common">Methanosaeta harundinacea</name>
    <dbReference type="NCBI Taxonomy" id="1110509"/>
    <lineage>
        <taxon>Archaea</taxon>
        <taxon>Methanobacteriati</taxon>
        <taxon>Methanobacteriota</taxon>
        <taxon>Stenosarchaea group</taxon>
        <taxon>Methanomicrobia</taxon>
        <taxon>Methanotrichales</taxon>
        <taxon>Methanotrichaceae</taxon>
        <taxon>Methanothrix</taxon>
    </lineage>
</organism>
<sequence length="335" mass="34295">MNRAAGGGIGADEAPYSYDGEEFRKPRIQVVGCGEAGSRMVRRLEKVGPSGADLLEVWDSRRGRGPGGGDGSAVGVGPRTDEGKADLEEALQGADLVFVLGGLGEGMKPEGAATAVCEMAGRLGRTSVAIFTVRPESREDEEGRRPGGSLSGGLAEAADTVILLDGGRVLEAAPGLSAEEASSVMDQVVAEILRGIVETVQETSLINLDYAGLKNVVGSGGLASALVGESGCEDGPEAAVRSALRNPMLEADLQRAKGCILTITGGRDLTLRKAAAIASALKGVLGPEAELVWGARLKEGHEGKVGLLATIVGVELPTDIRESGTGRGVMAARRD</sequence>
<protein>
    <submittedName>
        <fullName evidence="7">Cell division protein FtsZ</fullName>
    </submittedName>
</protein>
<dbReference type="InterPro" id="IPR036525">
    <property type="entry name" value="Tubulin/FtsZ_GTPase_sf"/>
</dbReference>
<keyword evidence="1" id="KW-0547">Nucleotide-binding</keyword>
<gene>
    <name evidence="7" type="ordered locus">Mhar_2379</name>
</gene>
<dbReference type="InterPro" id="IPR045061">
    <property type="entry name" value="FtsZ/CetZ"/>
</dbReference>
<name>G7WRI8_METH6</name>
<dbReference type="EMBL" id="CP003117">
    <property type="protein sequence ID" value="AET65729.1"/>
    <property type="molecule type" value="Genomic_DNA"/>
</dbReference>
<evidence type="ECO:0000256" key="2">
    <source>
        <dbReference type="ARBA" id="ARBA00023134"/>
    </source>
</evidence>
<dbReference type="GO" id="GO:0032153">
    <property type="term" value="C:cell division site"/>
    <property type="evidence" value="ECO:0007669"/>
    <property type="project" value="TreeGrafter"/>
</dbReference>
<dbReference type="SUPFAM" id="SSF55307">
    <property type="entry name" value="Tubulin C-terminal domain-like"/>
    <property type="match status" value="1"/>
</dbReference>
<feature type="domain" description="Tubulin/FtsZ 2-layer sandwich" evidence="6">
    <location>
        <begin position="206"/>
        <end position="321"/>
    </location>
</feature>
<keyword evidence="3" id="KW-0131">Cell cycle</keyword>
<dbReference type="STRING" id="1110509.Mhar_2379"/>
<dbReference type="HOGENOM" id="CLU_827972_0_0_2"/>
<accession>G7WRI8</accession>
<evidence type="ECO:0000259" key="6">
    <source>
        <dbReference type="SMART" id="SM00865"/>
    </source>
</evidence>
<dbReference type="Gene3D" id="3.40.50.1440">
    <property type="entry name" value="Tubulin/FtsZ, GTPase domain"/>
    <property type="match status" value="1"/>
</dbReference>
<keyword evidence="3" id="KW-0717">Septation</keyword>
<evidence type="ECO:0000256" key="4">
    <source>
        <dbReference type="SAM" id="MobiDB-lite"/>
    </source>
</evidence>
<dbReference type="SMART" id="SM00864">
    <property type="entry name" value="Tubulin"/>
    <property type="match status" value="1"/>
</dbReference>
<dbReference type="GO" id="GO:0003924">
    <property type="term" value="F:GTPase activity"/>
    <property type="evidence" value="ECO:0007669"/>
    <property type="project" value="InterPro"/>
</dbReference>
<dbReference type="PANTHER" id="PTHR30314">
    <property type="entry name" value="CELL DIVISION PROTEIN FTSZ-RELATED"/>
    <property type="match status" value="1"/>
</dbReference>
<dbReference type="SUPFAM" id="SSF52490">
    <property type="entry name" value="Tubulin nucleotide-binding domain-like"/>
    <property type="match status" value="1"/>
</dbReference>
<dbReference type="AlphaFoldDB" id="G7WRI8"/>
<evidence type="ECO:0000259" key="5">
    <source>
        <dbReference type="SMART" id="SM00864"/>
    </source>
</evidence>
<dbReference type="SMART" id="SM00865">
    <property type="entry name" value="Tubulin_C"/>
    <property type="match status" value="1"/>
</dbReference>